<reference evidence="3 4" key="1">
    <citation type="journal article" date="2019" name="Int. J. Syst. Evol. Microbiol.">
        <title>The Global Catalogue of Microorganisms (GCM) 10K type strain sequencing project: providing services to taxonomists for standard genome sequencing and annotation.</title>
        <authorList>
            <consortium name="The Broad Institute Genomics Platform"/>
            <consortium name="The Broad Institute Genome Sequencing Center for Infectious Disease"/>
            <person name="Wu L."/>
            <person name="Ma J."/>
        </authorList>
    </citation>
    <scope>NUCLEOTIDE SEQUENCE [LARGE SCALE GENOMIC DNA]</scope>
    <source>
        <strain evidence="3 4">CGMCC 1.12237</strain>
    </source>
</reference>
<dbReference type="EMBL" id="JBHSKX010000001">
    <property type="protein sequence ID" value="MFC5366183.1"/>
    <property type="molecule type" value="Genomic_DNA"/>
</dbReference>
<accession>A0ABD5R8W6</accession>
<protein>
    <submittedName>
        <fullName evidence="3">Iron transporter</fullName>
    </submittedName>
</protein>
<name>A0ABD5R8W6_9EURY</name>
<evidence type="ECO:0000313" key="3">
    <source>
        <dbReference type="EMBL" id="MFC5366183.1"/>
    </source>
</evidence>
<evidence type="ECO:0000313" key="4">
    <source>
        <dbReference type="Proteomes" id="UP001596201"/>
    </source>
</evidence>
<keyword evidence="1" id="KW-0732">Signal</keyword>
<evidence type="ECO:0000256" key="1">
    <source>
        <dbReference type="ARBA" id="ARBA00022729"/>
    </source>
</evidence>
<proteinExistence type="predicted"/>
<dbReference type="PROSITE" id="PS51257">
    <property type="entry name" value="PROKAR_LIPOPROTEIN"/>
    <property type="match status" value="1"/>
</dbReference>
<organism evidence="3 4">
    <name type="scientific">Salinirubrum litoreum</name>
    <dbReference type="NCBI Taxonomy" id="1126234"/>
    <lineage>
        <taxon>Archaea</taxon>
        <taxon>Methanobacteriati</taxon>
        <taxon>Methanobacteriota</taxon>
        <taxon>Stenosarchaea group</taxon>
        <taxon>Halobacteria</taxon>
        <taxon>Halobacteriales</taxon>
        <taxon>Haloferacaceae</taxon>
        <taxon>Salinirubrum</taxon>
    </lineage>
</organism>
<comment type="caution">
    <text evidence="3">The sequence shown here is derived from an EMBL/GenBank/DDBJ whole genome shotgun (WGS) entry which is preliminary data.</text>
</comment>
<dbReference type="Pfam" id="PF24041">
    <property type="entry name" value="DUF7350"/>
    <property type="match status" value="1"/>
</dbReference>
<dbReference type="Proteomes" id="UP001596201">
    <property type="component" value="Unassembled WGS sequence"/>
</dbReference>
<keyword evidence="4" id="KW-1185">Reference proteome</keyword>
<dbReference type="AlphaFoldDB" id="A0ABD5R8W6"/>
<dbReference type="InterPro" id="IPR038482">
    <property type="entry name" value="Tp34-type_sf"/>
</dbReference>
<evidence type="ECO:0000259" key="2">
    <source>
        <dbReference type="Pfam" id="PF24041"/>
    </source>
</evidence>
<feature type="domain" description="DUF7350" evidence="2">
    <location>
        <begin position="236"/>
        <end position="354"/>
    </location>
</feature>
<dbReference type="Gene3D" id="2.60.40.2480">
    <property type="entry name" value="Periplasmic metal-binding protein Tp34-type"/>
    <property type="match status" value="1"/>
</dbReference>
<dbReference type="Pfam" id="PF10634">
    <property type="entry name" value="Iron_transport"/>
    <property type="match status" value="1"/>
</dbReference>
<dbReference type="InterPro" id="IPR018470">
    <property type="entry name" value="Metal-bd_Tp34-typ"/>
</dbReference>
<dbReference type="RefSeq" id="WP_227228464.1">
    <property type="nucleotide sequence ID" value="NZ_JAJCVJ010000001.1"/>
</dbReference>
<sequence length="355" mass="38047">MRRRRFLGTLGVGATAGLAGCSSLFQTTTGGREPPLVEDRPAATYIPTHHEGMTMLGMAMAGDLRVALTYSYPHRFWVVEQEEGGFGTRRIDVGPDDAIHLMASVWDAETGMVIPTTGVSVEVTNADGFLEQEVVYSMLSQRMGVHYGGNFPLDGDGTYTAQVQVGGVSADRYGAFADRFGEPSTAEIEFEYSEAERNDIPYELYPDTQGQRGAAPAMEMNMDMGMGTMPLGRTADLPGESLGSGTSGDARFRASRIDADRFGGPYLAVTAGTPYHGFVLPGMGLRATVTRDGEEVFAGRLRSALDPEAGFHYGAPVDELQAGDEVTLTVETPPVAARHEGYETAFLTMPDVTLA</sequence>
<dbReference type="InterPro" id="IPR055774">
    <property type="entry name" value="DUF7350"/>
</dbReference>
<gene>
    <name evidence="3" type="ORF">ACFPJ5_04480</name>
</gene>